<name>S4XUI0_SORCE</name>
<dbReference type="Proteomes" id="UP000014803">
    <property type="component" value="Chromosome"/>
</dbReference>
<dbReference type="EMBL" id="CP003969">
    <property type="protein sequence ID" value="AGP35986.1"/>
    <property type="molecule type" value="Genomic_DNA"/>
</dbReference>
<dbReference type="STRING" id="1254432.SCE1572_16640"/>
<dbReference type="HOGENOM" id="CLU_3296643_0_0_7"/>
<reference evidence="1 2" key="1">
    <citation type="journal article" date="2013" name="Sci. Rep.">
        <title>Extraordinary expansion of a Sorangium cellulosum genome from an alkaline milieu.</title>
        <authorList>
            <person name="Han K."/>
            <person name="Li Z.F."/>
            <person name="Peng R."/>
            <person name="Zhu L.P."/>
            <person name="Zhou T."/>
            <person name="Wang L.G."/>
            <person name="Li S.G."/>
            <person name="Zhang X.B."/>
            <person name="Hu W."/>
            <person name="Wu Z.H."/>
            <person name="Qin N."/>
            <person name="Li Y.Z."/>
        </authorList>
    </citation>
    <scope>NUCLEOTIDE SEQUENCE [LARGE SCALE GENOMIC DNA]</scope>
    <source>
        <strain evidence="1 2">So0157-2</strain>
    </source>
</reference>
<proteinExistence type="predicted"/>
<evidence type="ECO:0000313" key="1">
    <source>
        <dbReference type="EMBL" id="AGP35986.1"/>
    </source>
</evidence>
<gene>
    <name evidence="1" type="ORF">SCE1572_16640</name>
</gene>
<dbReference type="KEGG" id="scu:SCE1572_16640"/>
<sequence>MFPLGLEPFIGLYDFVDVAPPRGCMARRGPLQVHRERGRR</sequence>
<accession>S4XUI0</accession>
<evidence type="ECO:0000313" key="2">
    <source>
        <dbReference type="Proteomes" id="UP000014803"/>
    </source>
</evidence>
<dbReference type="AlphaFoldDB" id="S4XUI0"/>
<protein>
    <submittedName>
        <fullName evidence="1">Uncharacterized protein</fullName>
    </submittedName>
</protein>
<organism evidence="1 2">
    <name type="scientific">Sorangium cellulosum So0157-2</name>
    <dbReference type="NCBI Taxonomy" id="1254432"/>
    <lineage>
        <taxon>Bacteria</taxon>
        <taxon>Pseudomonadati</taxon>
        <taxon>Myxococcota</taxon>
        <taxon>Polyangia</taxon>
        <taxon>Polyangiales</taxon>
        <taxon>Polyangiaceae</taxon>
        <taxon>Sorangium</taxon>
    </lineage>
</organism>